<sequence>MWRRKTSPDGESARSADAAAGSLGVGVQVYVRESDPPAGDDWVGEPTGVIVAPGERSLRSVSLPADRLTTWVVAFGEPQYRRDGRGPAETATIPASRLVAAEPAED</sequence>
<name>A0A7W4UU27_LEIAQ</name>
<proteinExistence type="predicted"/>
<feature type="compositionally biased region" description="Basic and acidic residues" evidence="1">
    <location>
        <begin position="1"/>
        <end position="14"/>
    </location>
</feature>
<keyword evidence="3" id="KW-1185">Reference proteome</keyword>
<organism evidence="2 3">
    <name type="scientific">Leifsonia aquatica</name>
    <name type="common">Corynebacterium aquaticum</name>
    <dbReference type="NCBI Taxonomy" id="144185"/>
    <lineage>
        <taxon>Bacteria</taxon>
        <taxon>Bacillati</taxon>
        <taxon>Actinomycetota</taxon>
        <taxon>Actinomycetes</taxon>
        <taxon>Micrococcales</taxon>
        <taxon>Microbacteriaceae</taxon>
        <taxon>Leifsonia</taxon>
    </lineage>
</organism>
<gene>
    <name evidence="2" type="ORF">FHX33_000927</name>
</gene>
<evidence type="ECO:0000313" key="2">
    <source>
        <dbReference type="EMBL" id="MBB2966195.1"/>
    </source>
</evidence>
<feature type="region of interest" description="Disordered" evidence="1">
    <location>
        <begin position="1"/>
        <end position="20"/>
    </location>
</feature>
<reference evidence="2 3" key="1">
    <citation type="submission" date="2020-08" db="EMBL/GenBank/DDBJ databases">
        <title>Sequencing the genomes of 1000 actinobacteria strains.</title>
        <authorList>
            <person name="Klenk H.-P."/>
        </authorList>
    </citation>
    <scope>NUCLEOTIDE SEQUENCE [LARGE SCALE GENOMIC DNA]</scope>
    <source>
        <strain evidence="2 3">DSM 20146</strain>
    </source>
</reference>
<dbReference type="Proteomes" id="UP000538196">
    <property type="component" value="Unassembled WGS sequence"/>
</dbReference>
<evidence type="ECO:0000256" key="1">
    <source>
        <dbReference type="SAM" id="MobiDB-lite"/>
    </source>
</evidence>
<protein>
    <submittedName>
        <fullName evidence="2">Uncharacterized protein</fullName>
    </submittedName>
</protein>
<evidence type="ECO:0000313" key="3">
    <source>
        <dbReference type="Proteomes" id="UP000538196"/>
    </source>
</evidence>
<accession>A0A7W4UU27</accession>
<dbReference type="EMBL" id="JACHVP010000001">
    <property type="protein sequence ID" value="MBB2966195.1"/>
    <property type="molecule type" value="Genomic_DNA"/>
</dbReference>
<dbReference type="AlphaFoldDB" id="A0A7W4UU27"/>
<dbReference type="RefSeq" id="WP_221209322.1">
    <property type="nucleotide sequence ID" value="NZ_JACHVP010000001.1"/>
</dbReference>
<comment type="caution">
    <text evidence="2">The sequence shown here is derived from an EMBL/GenBank/DDBJ whole genome shotgun (WGS) entry which is preliminary data.</text>
</comment>